<evidence type="ECO:0000313" key="1">
    <source>
        <dbReference type="EMBL" id="EHO16694.1"/>
    </source>
</evidence>
<proteinExistence type="predicted"/>
<dbReference type="Proteomes" id="UP000018466">
    <property type="component" value="Unassembled WGS sequence"/>
</dbReference>
<keyword evidence="2" id="KW-1185">Reference proteome</keyword>
<organism evidence="1 2">
    <name type="scientific">Stomatobaculum longum</name>
    <dbReference type="NCBI Taxonomy" id="796942"/>
    <lineage>
        <taxon>Bacteria</taxon>
        <taxon>Bacillati</taxon>
        <taxon>Bacillota</taxon>
        <taxon>Clostridia</taxon>
        <taxon>Lachnospirales</taxon>
        <taxon>Lachnospiraceae</taxon>
        <taxon>Stomatobaculum</taxon>
    </lineage>
</organism>
<sequence length="259" mass="31199">MTTEERGQEEQERRQKKRIKRILLPLLALWLAVQLGKCVYREEKRRLGYAHAVEQYMNRKYRKFGDRFHFFLENEERPNGVSTVEFYSEKFPDGADYCYYPIEQDYWWDENGAHYRDSYMCLWYQKKMWEAYEPFFDEAFGKGQYTISGGAILMPDWQDYGPETELEEYLNTAEGFSIALDVKSDFAKSEEAIEILRKRMVERNWGLRLYICYLDQDGNEIAYDRVGINTHSIERVKLDWDYKNAEMKERWEHAGETAE</sequence>
<comment type="caution">
    <text evidence="1">The sequence shown here is derived from an EMBL/GenBank/DDBJ whole genome shotgun (WGS) entry which is preliminary data.</text>
</comment>
<accession>A0AA37DG98</accession>
<dbReference type="AlphaFoldDB" id="A0AA37DG98"/>
<evidence type="ECO:0000313" key="2">
    <source>
        <dbReference type="Proteomes" id="UP000018466"/>
    </source>
</evidence>
<gene>
    <name evidence="1" type="ORF">HMPREF9623_01393</name>
</gene>
<dbReference type="RefSeq" id="WP_009533225.1">
    <property type="nucleotide sequence ID" value="NZ_JH590863.1"/>
</dbReference>
<dbReference type="EMBL" id="AGEL01000007">
    <property type="protein sequence ID" value="EHO16694.1"/>
    <property type="molecule type" value="Genomic_DNA"/>
</dbReference>
<name>A0AA37DG98_9FIRM</name>
<protein>
    <submittedName>
        <fullName evidence="1">Uncharacterized protein</fullName>
    </submittedName>
</protein>
<reference evidence="1 2" key="1">
    <citation type="submission" date="2011-10" db="EMBL/GenBank/DDBJ databases">
        <title>The Genome Sequence of Lachnospiraceae bacterium ACC2.</title>
        <authorList>
            <consortium name="The Broad Institute Genome Sequencing Platform"/>
            <person name="Earl A."/>
            <person name="Ward D."/>
            <person name="Feldgarden M."/>
            <person name="Gevers D."/>
            <person name="Sizova M."/>
            <person name="Hazen A."/>
            <person name="Epstein S."/>
            <person name="Young S.K."/>
            <person name="Zeng Q."/>
            <person name="Gargeya S."/>
            <person name="Fitzgerald M."/>
            <person name="Haas B."/>
            <person name="Abouelleil A."/>
            <person name="Alvarado L."/>
            <person name="Arachchi H.M."/>
            <person name="Berlin A."/>
            <person name="Brown A."/>
            <person name="Chapman S.B."/>
            <person name="Chen Z."/>
            <person name="Dunbar C."/>
            <person name="Freedman E."/>
            <person name="Gearin G."/>
            <person name="Goldberg J."/>
            <person name="Griggs A."/>
            <person name="Gujja S."/>
            <person name="Heiman D."/>
            <person name="Howarth C."/>
            <person name="Larson L."/>
            <person name="Lui A."/>
            <person name="MacDonald P.J.P."/>
            <person name="Montmayeur A."/>
            <person name="Murphy C."/>
            <person name="Neiman D."/>
            <person name="Pearson M."/>
            <person name="Priest M."/>
            <person name="Roberts A."/>
            <person name="Saif S."/>
            <person name="Shea T."/>
            <person name="Shenoy N."/>
            <person name="Sisk P."/>
            <person name="Stolte C."/>
            <person name="Sykes S."/>
            <person name="Wortman J."/>
            <person name="Nusbaum C."/>
            <person name="Birren B."/>
        </authorList>
    </citation>
    <scope>NUCLEOTIDE SEQUENCE [LARGE SCALE GENOMIC DNA]</scope>
    <source>
        <strain evidence="1 2">ACC2</strain>
    </source>
</reference>
<dbReference type="GeneID" id="86941138"/>